<dbReference type="EnsemblPlants" id="PGSC0003DMT400094932">
    <property type="protein sequence ID" value="PGSC0003DMT400094932"/>
    <property type="gene ID" value="PGSC0003DMG400044503"/>
</dbReference>
<reference evidence="1" key="2">
    <citation type="submission" date="2015-06" db="UniProtKB">
        <authorList>
            <consortium name="EnsemblPlants"/>
        </authorList>
    </citation>
    <scope>IDENTIFICATION</scope>
    <source>
        <strain evidence="1">DM1-3 516 R44</strain>
    </source>
</reference>
<sequence>MIVGTHRVEQTVEIHHYWLILNKADFAELLLDLGFSRREVGRLNFKFV</sequence>
<proteinExistence type="predicted"/>
<dbReference type="Gramene" id="PGSC0003DMT400094932">
    <property type="protein sequence ID" value="PGSC0003DMT400094932"/>
    <property type="gene ID" value="PGSC0003DMG400044503"/>
</dbReference>
<accession>M1DV71</accession>
<dbReference type="HOGENOM" id="CLU_3160986_0_0_1"/>
<dbReference type="Proteomes" id="UP000011115">
    <property type="component" value="Unassembled WGS sequence"/>
</dbReference>
<dbReference type="PaxDb" id="4113-PGSC0003DMT400094932"/>
<keyword evidence="2" id="KW-1185">Reference proteome</keyword>
<organism evidence="1 2">
    <name type="scientific">Solanum tuberosum</name>
    <name type="common">Potato</name>
    <dbReference type="NCBI Taxonomy" id="4113"/>
    <lineage>
        <taxon>Eukaryota</taxon>
        <taxon>Viridiplantae</taxon>
        <taxon>Streptophyta</taxon>
        <taxon>Embryophyta</taxon>
        <taxon>Tracheophyta</taxon>
        <taxon>Spermatophyta</taxon>
        <taxon>Magnoliopsida</taxon>
        <taxon>eudicotyledons</taxon>
        <taxon>Gunneridae</taxon>
        <taxon>Pentapetalae</taxon>
        <taxon>asterids</taxon>
        <taxon>lamiids</taxon>
        <taxon>Solanales</taxon>
        <taxon>Solanaceae</taxon>
        <taxon>Solanoideae</taxon>
        <taxon>Solaneae</taxon>
        <taxon>Solanum</taxon>
    </lineage>
</organism>
<protein>
    <submittedName>
        <fullName evidence="1">Uncharacterized protein</fullName>
    </submittedName>
</protein>
<reference evidence="2" key="1">
    <citation type="journal article" date="2011" name="Nature">
        <title>Genome sequence and analysis of the tuber crop potato.</title>
        <authorList>
            <consortium name="The Potato Genome Sequencing Consortium"/>
        </authorList>
    </citation>
    <scope>NUCLEOTIDE SEQUENCE [LARGE SCALE GENOMIC DNA]</scope>
    <source>
        <strain evidence="2">cv. DM1-3 516 R44</strain>
    </source>
</reference>
<evidence type="ECO:0000313" key="1">
    <source>
        <dbReference type="EnsemblPlants" id="PGSC0003DMT400094932"/>
    </source>
</evidence>
<dbReference type="InParanoid" id="M1DV71"/>
<name>M1DV71_SOLTU</name>
<dbReference type="AlphaFoldDB" id="M1DV71"/>
<evidence type="ECO:0000313" key="2">
    <source>
        <dbReference type="Proteomes" id="UP000011115"/>
    </source>
</evidence>